<proteinExistence type="predicted"/>
<accession>A0A328WXF0</accession>
<name>A0A328WXF0_9FLAO</name>
<sequence>MIKITLLKKSVNCVLGCAVMLLISCKVGPKANSNKGVPSGNSSKYTTSFFLEGGESQYYVKPLKYTSTSSKKVYLDFVYKTKSDTLESGLIYLSLFQDQKLTSTDLKEIKIGNISLKNRNHLYTEFNKGKYELRVSLPVTSDELKQIQPNLTIELVVADELNLFLPDKKTIKVLNDVIKNF</sequence>
<keyword evidence="2" id="KW-1185">Reference proteome</keyword>
<dbReference type="RefSeq" id="WP_112084618.1">
    <property type="nucleotide sequence ID" value="NZ_QLSV01000001.1"/>
</dbReference>
<dbReference type="EMBL" id="QLSV01000001">
    <property type="protein sequence ID" value="RAR51030.1"/>
    <property type="molecule type" value="Genomic_DNA"/>
</dbReference>
<organism evidence="1 2">
    <name type="scientific">Flavobacterium lacus</name>
    <dbReference type="NCBI Taxonomy" id="1353778"/>
    <lineage>
        <taxon>Bacteria</taxon>
        <taxon>Pseudomonadati</taxon>
        <taxon>Bacteroidota</taxon>
        <taxon>Flavobacteriia</taxon>
        <taxon>Flavobacteriales</taxon>
        <taxon>Flavobacteriaceae</taxon>
        <taxon>Flavobacterium</taxon>
    </lineage>
</organism>
<evidence type="ECO:0000313" key="1">
    <source>
        <dbReference type="EMBL" id="RAR51030.1"/>
    </source>
</evidence>
<comment type="caution">
    <text evidence="1">The sequence shown here is derived from an EMBL/GenBank/DDBJ whole genome shotgun (WGS) entry which is preliminary data.</text>
</comment>
<gene>
    <name evidence="1" type="ORF">B0I10_101203</name>
</gene>
<dbReference type="Proteomes" id="UP000249518">
    <property type="component" value="Unassembled WGS sequence"/>
</dbReference>
<evidence type="ECO:0000313" key="2">
    <source>
        <dbReference type="Proteomes" id="UP000249518"/>
    </source>
</evidence>
<dbReference type="PROSITE" id="PS51257">
    <property type="entry name" value="PROKAR_LIPOPROTEIN"/>
    <property type="match status" value="1"/>
</dbReference>
<reference evidence="1 2" key="1">
    <citation type="submission" date="2018-06" db="EMBL/GenBank/DDBJ databases">
        <title>Genomic Encyclopedia of Type Strains, Phase III (KMG-III): the genomes of soil and plant-associated and newly described type strains.</title>
        <authorList>
            <person name="Whitman W."/>
        </authorList>
    </citation>
    <scope>NUCLEOTIDE SEQUENCE [LARGE SCALE GENOMIC DNA]</scope>
    <source>
        <strain evidence="1 2">CGMCC 1.12504</strain>
    </source>
</reference>
<protein>
    <recommendedName>
        <fullName evidence="3">Lipoprotein</fullName>
    </recommendedName>
</protein>
<evidence type="ECO:0008006" key="3">
    <source>
        <dbReference type="Google" id="ProtNLM"/>
    </source>
</evidence>
<dbReference type="AlphaFoldDB" id="A0A328WXF0"/>